<evidence type="ECO:0000256" key="1">
    <source>
        <dbReference type="SAM" id="MobiDB-lite"/>
    </source>
</evidence>
<dbReference type="Proteomes" id="UP001558652">
    <property type="component" value="Unassembled WGS sequence"/>
</dbReference>
<name>A0ABD0YR56_9HEMI</name>
<organism evidence="2 3">
    <name type="scientific">Ranatra chinensis</name>
    <dbReference type="NCBI Taxonomy" id="642074"/>
    <lineage>
        <taxon>Eukaryota</taxon>
        <taxon>Metazoa</taxon>
        <taxon>Ecdysozoa</taxon>
        <taxon>Arthropoda</taxon>
        <taxon>Hexapoda</taxon>
        <taxon>Insecta</taxon>
        <taxon>Pterygota</taxon>
        <taxon>Neoptera</taxon>
        <taxon>Paraneoptera</taxon>
        <taxon>Hemiptera</taxon>
        <taxon>Heteroptera</taxon>
        <taxon>Panheteroptera</taxon>
        <taxon>Nepomorpha</taxon>
        <taxon>Nepidae</taxon>
        <taxon>Ranatrinae</taxon>
        <taxon>Ranatra</taxon>
    </lineage>
</organism>
<reference evidence="2 3" key="1">
    <citation type="submission" date="2024-07" db="EMBL/GenBank/DDBJ databases">
        <title>Chromosome-level genome assembly of the water stick insect Ranatra chinensis (Heteroptera: Nepidae).</title>
        <authorList>
            <person name="Liu X."/>
        </authorList>
    </citation>
    <scope>NUCLEOTIDE SEQUENCE [LARGE SCALE GENOMIC DNA]</scope>
    <source>
        <strain evidence="2">Cailab_2021Rc</strain>
        <tissue evidence="2">Muscle</tissue>
    </source>
</reference>
<comment type="caution">
    <text evidence="2">The sequence shown here is derived from an EMBL/GenBank/DDBJ whole genome shotgun (WGS) entry which is preliminary data.</text>
</comment>
<dbReference type="AlphaFoldDB" id="A0ABD0YR56"/>
<proteinExistence type="predicted"/>
<protein>
    <submittedName>
        <fullName evidence="2">Uncharacterized protein</fullName>
    </submittedName>
</protein>
<feature type="region of interest" description="Disordered" evidence="1">
    <location>
        <begin position="46"/>
        <end position="77"/>
    </location>
</feature>
<evidence type="ECO:0000313" key="3">
    <source>
        <dbReference type="Proteomes" id="UP001558652"/>
    </source>
</evidence>
<dbReference type="EMBL" id="JBFDAA010000015">
    <property type="protein sequence ID" value="KAL1117710.1"/>
    <property type="molecule type" value="Genomic_DNA"/>
</dbReference>
<gene>
    <name evidence="2" type="ORF">AAG570_004025</name>
</gene>
<evidence type="ECO:0000313" key="2">
    <source>
        <dbReference type="EMBL" id="KAL1117710.1"/>
    </source>
</evidence>
<accession>A0ABD0YR56</accession>
<feature type="compositionally biased region" description="Basic residues" evidence="1">
    <location>
        <begin position="1"/>
        <end position="12"/>
    </location>
</feature>
<keyword evidence="3" id="KW-1185">Reference proteome</keyword>
<sequence>MASKRRNMFHKNKTQETTEEGGGVEGATSVGVLDWCDWVKCGRGGRPSGGWEEVGAATSGGAGGPADSPMEPLPDSSQLCLHDLVSGTHQELQPLHHHDSGAAAVAAAAAAAAGMLLHPDTHHHPVPCSPTVIHHEPLEKLKRGKPLYA</sequence>
<feature type="region of interest" description="Disordered" evidence="1">
    <location>
        <begin position="1"/>
        <end position="26"/>
    </location>
</feature>